<name>A0ACB6V3V5_9ASCO</name>
<accession>A0ACB6V3V5</accession>
<proteinExistence type="predicted"/>
<gene>
    <name evidence="1" type="ORF">D0Z00_002553</name>
</gene>
<comment type="caution">
    <text evidence="1">The sequence shown here is derived from an EMBL/GenBank/DDBJ whole genome shotgun (WGS) entry which is preliminary data.</text>
</comment>
<sequence>MVKRLRGKSAEKIEKRAKARLEGDQALATSHWDALDNEVSDQEGFANNNWEDDEQDYESRPRTFVNNDEDHVERLPVKTADGKIQRVVGAKGVIPRKEQEEAEEESDEESDAKDDAESGDEDEVEKEEEEDEEESIPEEQLLLTAQEQIADAAELLNEEPEEHIGKLRELRNLINNSKSTKVKQITMLSLAPLFKGLIPGYRIRPLTDTERKEKVSKDIRKLREFEETLVINYKEYINILSAFAKRGRSAAPGSPANLLATAAIMASCDLLESVPHFNFREDLISIIVDKLSRKTIDVPFVKAINTIKDIFTADEEGHVSFEVIKIISKMVKARKYNVHESVIDSFLYLRLLTELGAKASMDTVDRPDEPKIKKKDRAHLTKKQRKLRKEEKKIEEEMRKAETAVSAEEKERIQGETLKLTFILYFNILKERSTNLMPSTLEGLAKFSHLVNAEFFGDLLEVLRELILERHVWSIDGELKFKESMTREALLCIVTAFTLLSGQVGESMNLDLSFFINHFYSALYSLSLNPDLEFSHKTLRLDDPLKKAAAGPEIGEFKRKVNISTEMEMVVKAFEFIFFRQRQVGKLRVEAFAKRLMIASLHMPERSAIAALRILDKMTKKFPTLSALFATDDRVANGIYRMEVDQPEHSNPEAATIWETVFLEKHYASSVSKAAALVPKSAIVKN</sequence>
<dbReference type="Proteomes" id="UP000744676">
    <property type="component" value="Unassembled WGS sequence"/>
</dbReference>
<evidence type="ECO:0000313" key="2">
    <source>
        <dbReference type="Proteomes" id="UP000744676"/>
    </source>
</evidence>
<reference evidence="1 2" key="1">
    <citation type="journal article" date="2020" name="Front. Microbiol.">
        <title>Phenotypic and Genetic Characterization of the Cheese Ripening Yeast Geotrichum candidum.</title>
        <authorList>
            <person name="Perkins V."/>
            <person name="Vignola S."/>
            <person name="Lessard M.H."/>
            <person name="Plante P.L."/>
            <person name="Corbeil J."/>
            <person name="Dugat-Bony E."/>
            <person name="Frenette M."/>
            <person name="Labrie S."/>
        </authorList>
    </citation>
    <scope>NUCLEOTIDE SEQUENCE [LARGE SCALE GENOMIC DNA]</scope>
    <source>
        <strain evidence="1 2">LMA-1147</strain>
    </source>
</reference>
<evidence type="ECO:0000313" key="1">
    <source>
        <dbReference type="EMBL" id="KAF5097027.1"/>
    </source>
</evidence>
<protein>
    <submittedName>
        <fullName evidence="1">Uncharacterized protein</fullName>
    </submittedName>
</protein>
<organism evidence="1 2">
    <name type="scientific">Geotrichum galactomycetum</name>
    <dbReference type="NCBI Taxonomy" id="27317"/>
    <lineage>
        <taxon>Eukaryota</taxon>
        <taxon>Fungi</taxon>
        <taxon>Dikarya</taxon>
        <taxon>Ascomycota</taxon>
        <taxon>Saccharomycotina</taxon>
        <taxon>Dipodascomycetes</taxon>
        <taxon>Dipodascales</taxon>
        <taxon>Dipodascaceae</taxon>
        <taxon>Geotrichum</taxon>
    </lineage>
</organism>
<dbReference type="EMBL" id="QVQA01000075">
    <property type="protein sequence ID" value="KAF5097027.1"/>
    <property type="molecule type" value="Genomic_DNA"/>
</dbReference>
<keyword evidence="2" id="KW-1185">Reference proteome</keyword>